<proteinExistence type="predicted"/>
<evidence type="ECO:0000313" key="1">
    <source>
        <dbReference type="EMBL" id="KAK6636993.1"/>
    </source>
</evidence>
<accession>A0AAN8P0P9</accession>
<sequence length="87" mass="10053">MSLSVCSQEGRPGIEERSMPIGSLLSDSYEGQILSELISHVFRVKDENLTLPRNFNLNNKNDIRGLRELTFNRGMEVLYMRKSNFEM</sequence>
<reference evidence="1 2" key="1">
    <citation type="submission" date="2023-10" db="EMBL/GenBank/DDBJ databases">
        <title>Genomes of two closely related lineages of the louse Polyplax serrata with different host specificities.</title>
        <authorList>
            <person name="Martinu J."/>
            <person name="Tarabai H."/>
            <person name="Stefka J."/>
            <person name="Hypsa V."/>
        </authorList>
    </citation>
    <scope>NUCLEOTIDE SEQUENCE [LARGE SCALE GENOMIC DNA]</scope>
    <source>
        <strain evidence="1">HR10_N</strain>
    </source>
</reference>
<organism evidence="1 2">
    <name type="scientific">Polyplax serrata</name>
    <name type="common">Common mouse louse</name>
    <dbReference type="NCBI Taxonomy" id="468196"/>
    <lineage>
        <taxon>Eukaryota</taxon>
        <taxon>Metazoa</taxon>
        <taxon>Ecdysozoa</taxon>
        <taxon>Arthropoda</taxon>
        <taxon>Hexapoda</taxon>
        <taxon>Insecta</taxon>
        <taxon>Pterygota</taxon>
        <taxon>Neoptera</taxon>
        <taxon>Paraneoptera</taxon>
        <taxon>Psocodea</taxon>
        <taxon>Troctomorpha</taxon>
        <taxon>Phthiraptera</taxon>
        <taxon>Anoplura</taxon>
        <taxon>Polyplacidae</taxon>
        <taxon>Polyplax</taxon>
    </lineage>
</organism>
<name>A0AAN8P0P9_POLSC</name>
<dbReference type="AlphaFoldDB" id="A0AAN8P0P9"/>
<dbReference type="EMBL" id="JAWJWE010000004">
    <property type="protein sequence ID" value="KAK6636993.1"/>
    <property type="molecule type" value="Genomic_DNA"/>
</dbReference>
<dbReference type="Proteomes" id="UP001372834">
    <property type="component" value="Unassembled WGS sequence"/>
</dbReference>
<comment type="caution">
    <text evidence="1">The sequence shown here is derived from an EMBL/GenBank/DDBJ whole genome shotgun (WGS) entry which is preliminary data.</text>
</comment>
<gene>
    <name evidence="1" type="ORF">RUM43_010660</name>
</gene>
<protein>
    <submittedName>
        <fullName evidence="1">Uncharacterized protein</fullName>
    </submittedName>
</protein>
<evidence type="ECO:0000313" key="2">
    <source>
        <dbReference type="Proteomes" id="UP001372834"/>
    </source>
</evidence>